<keyword evidence="5 7" id="KW-0472">Membrane</keyword>
<evidence type="ECO:0000256" key="1">
    <source>
        <dbReference type="ARBA" id="ARBA00004651"/>
    </source>
</evidence>
<protein>
    <submittedName>
        <fullName evidence="9">MFS transporter</fullName>
    </submittedName>
</protein>
<dbReference type="RefSeq" id="WP_336392310.1">
    <property type="nucleotide sequence ID" value="NZ_JBAPLV010000011.1"/>
</dbReference>
<evidence type="ECO:0000313" key="10">
    <source>
        <dbReference type="Proteomes" id="UP001373496"/>
    </source>
</evidence>
<proteinExistence type="predicted"/>
<dbReference type="PANTHER" id="PTHR23511">
    <property type="entry name" value="SYNAPTIC VESICLE GLYCOPROTEIN 2"/>
    <property type="match status" value="1"/>
</dbReference>
<dbReference type="Gene3D" id="1.20.1250.20">
    <property type="entry name" value="MFS general substrate transporter like domains"/>
    <property type="match status" value="1"/>
</dbReference>
<accession>A0ABU8E699</accession>
<gene>
    <name evidence="9" type="ORF">UXQ13_11400</name>
</gene>
<reference evidence="9 10" key="1">
    <citation type="submission" date="2024-03" db="EMBL/GenBank/DDBJ databases">
        <title>Draft genome sequence of Klenkia terrae.</title>
        <authorList>
            <person name="Duangmal K."/>
            <person name="Chantavorakit T."/>
        </authorList>
    </citation>
    <scope>NUCLEOTIDE SEQUENCE [LARGE SCALE GENOMIC DNA]</scope>
    <source>
        <strain evidence="9 10">JCM 17786</strain>
    </source>
</reference>
<dbReference type="InterPro" id="IPR005829">
    <property type="entry name" value="Sugar_transporter_CS"/>
</dbReference>
<evidence type="ECO:0000256" key="7">
    <source>
        <dbReference type="SAM" id="Phobius"/>
    </source>
</evidence>
<evidence type="ECO:0000256" key="6">
    <source>
        <dbReference type="SAM" id="MobiDB-lite"/>
    </source>
</evidence>
<dbReference type="SUPFAM" id="SSF103473">
    <property type="entry name" value="MFS general substrate transporter"/>
    <property type="match status" value="1"/>
</dbReference>
<sequence length="477" mass="50462">MASPARPRSGAGTAPPTSTSGEASALIAARIDRVPTGRFHIRLASIVGGGTFFDGFDAISLAVVLPLVVATFGIDFSQAGLIVSAGHLGQFLGALVIGALSDRIGRRLAFISCLAVFGALAIGCALATSADSLLVFRLLQGIGLGAEVPIAATLVNEYLGRRNRGRFSVVYQSLFTWGLFFAPLIALLLIPRMEPEAVWRTLLGLGALPLVVAVVAWFTLPESARWLADKGRLDEAEHHVARLEQSATSAGRTLPEPEVVAAATVHRPARLRELFEAPYGSRTLVLGIIWFSTFFVTYGFTVWLPSLYVSIGGLVPTRSLLLTVILGAVQVAMCYVVASLVERLGRRRVFMTGFAIAGVGALFGFVNIDLLDNSSWPVLFATGVIMTIGIILPTVSLYMYTSELYPTRMRGFASSSASSLARVASILSPSIFGYLLNGHGGAGAIFAILAGFCVVGLVTMAVGGIETRNRALEEISA</sequence>
<dbReference type="PROSITE" id="PS00217">
    <property type="entry name" value="SUGAR_TRANSPORT_2"/>
    <property type="match status" value="1"/>
</dbReference>
<evidence type="ECO:0000313" key="9">
    <source>
        <dbReference type="EMBL" id="MEI4279070.1"/>
    </source>
</evidence>
<dbReference type="PANTHER" id="PTHR23511:SF34">
    <property type="entry name" value="SYNAPTIC VESICLE GLYCOPROTEIN 2"/>
    <property type="match status" value="1"/>
</dbReference>
<dbReference type="CDD" id="cd17316">
    <property type="entry name" value="MFS_SV2_like"/>
    <property type="match status" value="1"/>
</dbReference>
<dbReference type="PROSITE" id="PS00216">
    <property type="entry name" value="SUGAR_TRANSPORT_1"/>
    <property type="match status" value="1"/>
</dbReference>
<feature type="domain" description="Major facilitator superfamily (MFS) profile" evidence="8">
    <location>
        <begin position="43"/>
        <end position="468"/>
    </location>
</feature>
<feature type="transmembrane region" description="Helical" evidence="7">
    <location>
        <begin position="43"/>
        <end position="69"/>
    </location>
</feature>
<name>A0ABU8E699_9ACTN</name>
<feature type="transmembrane region" description="Helical" evidence="7">
    <location>
        <begin position="134"/>
        <end position="155"/>
    </location>
</feature>
<feature type="transmembrane region" description="Helical" evidence="7">
    <location>
        <begin position="81"/>
        <end position="101"/>
    </location>
</feature>
<feature type="transmembrane region" description="Helical" evidence="7">
    <location>
        <begin position="167"/>
        <end position="190"/>
    </location>
</feature>
<feature type="transmembrane region" description="Helical" evidence="7">
    <location>
        <begin position="279"/>
        <end position="300"/>
    </location>
</feature>
<feature type="transmembrane region" description="Helical" evidence="7">
    <location>
        <begin position="348"/>
        <end position="366"/>
    </location>
</feature>
<keyword evidence="2" id="KW-0813">Transport</keyword>
<keyword evidence="3 7" id="KW-0812">Transmembrane</keyword>
<dbReference type="Proteomes" id="UP001373496">
    <property type="component" value="Unassembled WGS sequence"/>
</dbReference>
<feature type="region of interest" description="Disordered" evidence="6">
    <location>
        <begin position="1"/>
        <end position="20"/>
    </location>
</feature>
<feature type="transmembrane region" description="Helical" evidence="7">
    <location>
        <begin position="108"/>
        <end position="128"/>
    </location>
</feature>
<dbReference type="Pfam" id="PF00083">
    <property type="entry name" value="Sugar_tr"/>
    <property type="match status" value="1"/>
</dbReference>
<feature type="transmembrane region" description="Helical" evidence="7">
    <location>
        <begin position="412"/>
        <end position="436"/>
    </location>
</feature>
<feature type="transmembrane region" description="Helical" evidence="7">
    <location>
        <begin position="202"/>
        <end position="220"/>
    </location>
</feature>
<dbReference type="InterPro" id="IPR020846">
    <property type="entry name" value="MFS_dom"/>
</dbReference>
<comment type="caution">
    <text evidence="9">The sequence shown here is derived from an EMBL/GenBank/DDBJ whole genome shotgun (WGS) entry which is preliminary data.</text>
</comment>
<organism evidence="9 10">
    <name type="scientific">Klenkia terrae</name>
    <dbReference type="NCBI Taxonomy" id="1052259"/>
    <lineage>
        <taxon>Bacteria</taxon>
        <taxon>Bacillati</taxon>
        <taxon>Actinomycetota</taxon>
        <taxon>Actinomycetes</taxon>
        <taxon>Geodermatophilales</taxon>
        <taxon>Geodermatophilaceae</taxon>
        <taxon>Klenkia</taxon>
    </lineage>
</organism>
<keyword evidence="10" id="KW-1185">Reference proteome</keyword>
<feature type="transmembrane region" description="Helical" evidence="7">
    <location>
        <begin position="320"/>
        <end position="341"/>
    </location>
</feature>
<dbReference type="PROSITE" id="PS50850">
    <property type="entry name" value="MFS"/>
    <property type="match status" value="1"/>
</dbReference>
<dbReference type="InterPro" id="IPR036259">
    <property type="entry name" value="MFS_trans_sf"/>
</dbReference>
<dbReference type="InterPro" id="IPR005828">
    <property type="entry name" value="MFS_sugar_transport-like"/>
</dbReference>
<evidence type="ECO:0000259" key="8">
    <source>
        <dbReference type="PROSITE" id="PS50850"/>
    </source>
</evidence>
<evidence type="ECO:0000256" key="4">
    <source>
        <dbReference type="ARBA" id="ARBA00022989"/>
    </source>
</evidence>
<feature type="transmembrane region" description="Helical" evidence="7">
    <location>
        <begin position="378"/>
        <end position="400"/>
    </location>
</feature>
<dbReference type="EMBL" id="JBAPLV010000011">
    <property type="protein sequence ID" value="MEI4279070.1"/>
    <property type="molecule type" value="Genomic_DNA"/>
</dbReference>
<evidence type="ECO:0000256" key="2">
    <source>
        <dbReference type="ARBA" id="ARBA00022448"/>
    </source>
</evidence>
<comment type="subcellular location">
    <subcellularLocation>
        <location evidence="1">Cell membrane</location>
        <topology evidence="1">Multi-pass membrane protein</topology>
    </subcellularLocation>
</comment>
<evidence type="ECO:0000256" key="5">
    <source>
        <dbReference type="ARBA" id="ARBA00023136"/>
    </source>
</evidence>
<feature type="transmembrane region" description="Helical" evidence="7">
    <location>
        <begin position="442"/>
        <end position="465"/>
    </location>
</feature>
<keyword evidence="4 7" id="KW-1133">Transmembrane helix</keyword>
<evidence type="ECO:0000256" key="3">
    <source>
        <dbReference type="ARBA" id="ARBA00022692"/>
    </source>
</evidence>